<dbReference type="EMBL" id="QGKV02000649">
    <property type="protein sequence ID" value="KAF3578320.1"/>
    <property type="molecule type" value="Genomic_DNA"/>
</dbReference>
<keyword evidence="3" id="KW-1185">Reference proteome</keyword>
<gene>
    <name evidence="2" type="ORF">DY000_02030408</name>
</gene>
<sequence length="341" mass="37670">MAKHYKKTARILREKIVGISSEYRYSDDIPTKQVVGNNSSEFLLSSEIPRNFPTEFRGNKFPRKFRGPFVCRKCPRNIPRENIVGIFPRTFIDRCVLDIYTSIDRNIPTEIFLGIFRGNSSSAEESAFRVMEVVPLATSRFGRAWRRTAGYFLRSGSRSTRFEIHWCFGAPFSSIAGFSQRWWCVPPLAVVARGETFSVMLVLVVYGRTDALLLPPSYLASLFPACVPCSDCSVATGSNLDVRKLSSLGSLRRRLVTVVKFLLGLRAGSGSCAAAISFPTSCFSVLGMEISVSLGLDRVGAAEVCIAGIGSIFRRSSRLSYSKGDTGTPGIRGNEENLTFS</sequence>
<feature type="region of interest" description="Disordered" evidence="1">
    <location>
        <begin position="320"/>
        <end position="341"/>
    </location>
</feature>
<evidence type="ECO:0000313" key="2">
    <source>
        <dbReference type="EMBL" id="KAF3578320.1"/>
    </source>
</evidence>
<organism evidence="2 3">
    <name type="scientific">Brassica cretica</name>
    <name type="common">Mustard</name>
    <dbReference type="NCBI Taxonomy" id="69181"/>
    <lineage>
        <taxon>Eukaryota</taxon>
        <taxon>Viridiplantae</taxon>
        <taxon>Streptophyta</taxon>
        <taxon>Embryophyta</taxon>
        <taxon>Tracheophyta</taxon>
        <taxon>Spermatophyta</taxon>
        <taxon>Magnoliopsida</taxon>
        <taxon>eudicotyledons</taxon>
        <taxon>Gunneridae</taxon>
        <taxon>Pentapetalae</taxon>
        <taxon>rosids</taxon>
        <taxon>malvids</taxon>
        <taxon>Brassicales</taxon>
        <taxon>Brassicaceae</taxon>
        <taxon>Brassiceae</taxon>
        <taxon>Brassica</taxon>
    </lineage>
</organism>
<proteinExistence type="predicted"/>
<accession>A0ABQ7DLU3</accession>
<dbReference type="Proteomes" id="UP000266723">
    <property type="component" value="Unassembled WGS sequence"/>
</dbReference>
<evidence type="ECO:0000313" key="3">
    <source>
        <dbReference type="Proteomes" id="UP000266723"/>
    </source>
</evidence>
<evidence type="ECO:0000256" key="1">
    <source>
        <dbReference type="SAM" id="MobiDB-lite"/>
    </source>
</evidence>
<comment type="caution">
    <text evidence="2">The sequence shown here is derived from an EMBL/GenBank/DDBJ whole genome shotgun (WGS) entry which is preliminary data.</text>
</comment>
<name>A0ABQ7DLU3_BRACR</name>
<protein>
    <submittedName>
        <fullName evidence="2">Uncharacterized protein</fullName>
    </submittedName>
</protein>
<reference evidence="2 3" key="1">
    <citation type="journal article" date="2020" name="BMC Genomics">
        <title>Intraspecific diversification of the crop wild relative Brassica cretica Lam. using demographic model selection.</title>
        <authorList>
            <person name="Kioukis A."/>
            <person name="Michalopoulou V.A."/>
            <person name="Briers L."/>
            <person name="Pirintsos S."/>
            <person name="Studholme D.J."/>
            <person name="Pavlidis P."/>
            <person name="Sarris P.F."/>
        </authorList>
    </citation>
    <scope>NUCLEOTIDE SEQUENCE [LARGE SCALE GENOMIC DNA]</scope>
    <source>
        <strain evidence="3">cv. PFS-1207/04</strain>
    </source>
</reference>